<accession>A0ACB9ZPF6</accession>
<name>A0ACB9ZPF6_CATRO</name>
<dbReference type="EMBL" id="CM044708">
    <property type="protein sequence ID" value="KAI5649320.1"/>
    <property type="molecule type" value="Genomic_DNA"/>
</dbReference>
<gene>
    <name evidence="1" type="ORF">M9H77_35325</name>
</gene>
<reference evidence="2" key="1">
    <citation type="journal article" date="2023" name="Nat. Plants">
        <title>Single-cell RNA sequencing provides a high-resolution roadmap for understanding the multicellular compartmentation of specialized metabolism.</title>
        <authorList>
            <person name="Sun S."/>
            <person name="Shen X."/>
            <person name="Li Y."/>
            <person name="Li Y."/>
            <person name="Wang S."/>
            <person name="Li R."/>
            <person name="Zhang H."/>
            <person name="Shen G."/>
            <person name="Guo B."/>
            <person name="Wei J."/>
            <person name="Xu J."/>
            <person name="St-Pierre B."/>
            <person name="Chen S."/>
            <person name="Sun C."/>
        </authorList>
    </citation>
    <scope>NUCLEOTIDE SEQUENCE [LARGE SCALE GENOMIC DNA]</scope>
</reference>
<proteinExistence type="predicted"/>
<dbReference type="Proteomes" id="UP001060085">
    <property type="component" value="Linkage Group LG08"/>
</dbReference>
<evidence type="ECO:0000313" key="1">
    <source>
        <dbReference type="EMBL" id="KAI5649320.1"/>
    </source>
</evidence>
<protein>
    <submittedName>
        <fullName evidence="1">Uncharacterized protein</fullName>
    </submittedName>
</protein>
<comment type="caution">
    <text evidence="1">The sequence shown here is derived from an EMBL/GenBank/DDBJ whole genome shotgun (WGS) entry which is preliminary data.</text>
</comment>
<keyword evidence="2" id="KW-1185">Reference proteome</keyword>
<evidence type="ECO:0000313" key="2">
    <source>
        <dbReference type="Proteomes" id="UP001060085"/>
    </source>
</evidence>
<sequence length="235" mass="27740">MEEYVDQRHLFVSDRIFNLKIELVEWAKEMVMKVNTYLIVTRYLKHGGGNKPRTKPRVDDEEEEFSIKRRGPYGTTKCGCPFKLKGEQMAMCENWQLFLHDGRHNHAIGVYNHNHGQATKLTEEQLIQIEQFRKSHKIYNVVAKIKKNKMQGRNTGYTVFYRNCDDSNVLSDIIVAHPTSIEMMRTWPYVLIMDTTYKTNKYNMRMLEVVEMTSTGKNFTMATVFMRNEQATTYR</sequence>
<organism evidence="1 2">
    <name type="scientific">Catharanthus roseus</name>
    <name type="common">Madagascar periwinkle</name>
    <name type="synonym">Vinca rosea</name>
    <dbReference type="NCBI Taxonomy" id="4058"/>
    <lineage>
        <taxon>Eukaryota</taxon>
        <taxon>Viridiplantae</taxon>
        <taxon>Streptophyta</taxon>
        <taxon>Embryophyta</taxon>
        <taxon>Tracheophyta</taxon>
        <taxon>Spermatophyta</taxon>
        <taxon>Magnoliopsida</taxon>
        <taxon>eudicotyledons</taxon>
        <taxon>Gunneridae</taxon>
        <taxon>Pentapetalae</taxon>
        <taxon>asterids</taxon>
        <taxon>lamiids</taxon>
        <taxon>Gentianales</taxon>
        <taxon>Apocynaceae</taxon>
        <taxon>Rauvolfioideae</taxon>
        <taxon>Vinceae</taxon>
        <taxon>Catharanthinae</taxon>
        <taxon>Catharanthus</taxon>
    </lineage>
</organism>